<dbReference type="Proteomes" id="UP000217289">
    <property type="component" value="Chromosome"/>
</dbReference>
<keyword evidence="2" id="KW-0472">Membrane</keyword>
<evidence type="ECO:0000256" key="1">
    <source>
        <dbReference type="SAM" id="MobiDB-lite"/>
    </source>
</evidence>
<gene>
    <name evidence="3" type="ORF">MEBOL_002624</name>
</gene>
<keyword evidence="2" id="KW-1133">Transmembrane helix</keyword>
<organism evidence="3 4">
    <name type="scientific">Melittangium boletus DSM 14713</name>
    <dbReference type="NCBI Taxonomy" id="1294270"/>
    <lineage>
        <taxon>Bacteria</taxon>
        <taxon>Pseudomonadati</taxon>
        <taxon>Myxococcota</taxon>
        <taxon>Myxococcia</taxon>
        <taxon>Myxococcales</taxon>
        <taxon>Cystobacterineae</taxon>
        <taxon>Archangiaceae</taxon>
        <taxon>Melittangium</taxon>
    </lineage>
</organism>
<dbReference type="AlphaFoldDB" id="A0A250IBP3"/>
<dbReference type="KEGG" id="mbd:MEBOL_002624"/>
<sequence>MSDDTKRDDTKRGGAITSGLSEREQVERTADRLRDELLLTLQELDRRRERAFDMKFQVRQVLERNRELLLKIGAGALTAVAVGVGVSFFNGRRQERVVWERRRRAVWRAWNHPDQVASSSKQQPFAIELGRKLFFIFGTALASALARNAVQTLVPSSTQAAQKISKRPGVRFVQAEAHA</sequence>
<keyword evidence="2" id="KW-0812">Transmembrane</keyword>
<evidence type="ECO:0000313" key="3">
    <source>
        <dbReference type="EMBL" id="ATB29175.1"/>
    </source>
</evidence>
<evidence type="ECO:0000256" key="2">
    <source>
        <dbReference type="SAM" id="Phobius"/>
    </source>
</evidence>
<dbReference type="RefSeq" id="WP_095977779.1">
    <property type="nucleotide sequence ID" value="NZ_CP022163.1"/>
</dbReference>
<dbReference type="EMBL" id="CP022163">
    <property type="protein sequence ID" value="ATB29175.1"/>
    <property type="molecule type" value="Genomic_DNA"/>
</dbReference>
<feature type="region of interest" description="Disordered" evidence="1">
    <location>
        <begin position="1"/>
        <end position="24"/>
    </location>
</feature>
<evidence type="ECO:0000313" key="4">
    <source>
        <dbReference type="Proteomes" id="UP000217289"/>
    </source>
</evidence>
<protein>
    <submittedName>
        <fullName evidence="3">Uncharacterized protein</fullName>
    </submittedName>
</protein>
<feature type="compositionally biased region" description="Basic and acidic residues" evidence="1">
    <location>
        <begin position="1"/>
        <end position="12"/>
    </location>
</feature>
<dbReference type="OrthoDB" id="5519863at2"/>
<proteinExistence type="predicted"/>
<reference evidence="3 4" key="1">
    <citation type="submission" date="2017-06" db="EMBL/GenBank/DDBJ databases">
        <authorList>
            <person name="Kim H.J."/>
            <person name="Triplett B.A."/>
        </authorList>
    </citation>
    <scope>NUCLEOTIDE SEQUENCE [LARGE SCALE GENOMIC DNA]</scope>
    <source>
        <strain evidence="3 4">DSM 14713</strain>
    </source>
</reference>
<name>A0A250IBP3_9BACT</name>
<feature type="transmembrane region" description="Helical" evidence="2">
    <location>
        <begin position="68"/>
        <end position="89"/>
    </location>
</feature>
<accession>A0A250IBP3</accession>
<keyword evidence="4" id="KW-1185">Reference proteome</keyword>